<proteinExistence type="predicted"/>
<evidence type="ECO:0000313" key="1">
    <source>
        <dbReference type="EMBL" id="MPC47625.1"/>
    </source>
</evidence>
<dbReference type="EMBL" id="VSRR010007836">
    <property type="protein sequence ID" value="MPC47625.1"/>
    <property type="molecule type" value="Genomic_DNA"/>
</dbReference>
<dbReference type="Proteomes" id="UP000324222">
    <property type="component" value="Unassembled WGS sequence"/>
</dbReference>
<accession>A0A5B7FQ96</accession>
<protein>
    <submittedName>
        <fullName evidence="1">Uncharacterized protein</fullName>
    </submittedName>
</protein>
<keyword evidence="2" id="KW-1185">Reference proteome</keyword>
<reference evidence="1 2" key="1">
    <citation type="submission" date="2019-05" db="EMBL/GenBank/DDBJ databases">
        <title>Another draft genome of Portunus trituberculatus and its Hox gene families provides insights of decapod evolution.</title>
        <authorList>
            <person name="Jeong J.-H."/>
            <person name="Song I."/>
            <person name="Kim S."/>
            <person name="Choi T."/>
            <person name="Kim D."/>
            <person name="Ryu S."/>
            <person name="Kim W."/>
        </authorList>
    </citation>
    <scope>NUCLEOTIDE SEQUENCE [LARGE SCALE GENOMIC DNA]</scope>
    <source>
        <tissue evidence="1">Muscle</tissue>
    </source>
</reference>
<organism evidence="1 2">
    <name type="scientific">Portunus trituberculatus</name>
    <name type="common">Swimming crab</name>
    <name type="synonym">Neptunus trituberculatus</name>
    <dbReference type="NCBI Taxonomy" id="210409"/>
    <lineage>
        <taxon>Eukaryota</taxon>
        <taxon>Metazoa</taxon>
        <taxon>Ecdysozoa</taxon>
        <taxon>Arthropoda</taxon>
        <taxon>Crustacea</taxon>
        <taxon>Multicrustacea</taxon>
        <taxon>Malacostraca</taxon>
        <taxon>Eumalacostraca</taxon>
        <taxon>Eucarida</taxon>
        <taxon>Decapoda</taxon>
        <taxon>Pleocyemata</taxon>
        <taxon>Brachyura</taxon>
        <taxon>Eubrachyura</taxon>
        <taxon>Portunoidea</taxon>
        <taxon>Portunidae</taxon>
        <taxon>Portuninae</taxon>
        <taxon>Portunus</taxon>
    </lineage>
</organism>
<gene>
    <name evidence="1" type="ORF">E2C01_041376</name>
</gene>
<name>A0A5B7FQ96_PORTR</name>
<evidence type="ECO:0000313" key="2">
    <source>
        <dbReference type="Proteomes" id="UP000324222"/>
    </source>
</evidence>
<sequence>MIRNFLTDFVISPSNNSGTVISPSNNSNTVALWRGGVDQCQGVLWGPAEVCGVMERGREAQRIKDNTQMYDEEKVMRR</sequence>
<dbReference type="AlphaFoldDB" id="A0A5B7FQ96"/>
<comment type="caution">
    <text evidence="1">The sequence shown here is derived from an EMBL/GenBank/DDBJ whole genome shotgun (WGS) entry which is preliminary data.</text>
</comment>